<reference evidence="1" key="1">
    <citation type="journal article" date="2020" name="bioRxiv">
        <title>Whole genome comparisons of ergot fungi reveals the divergence and evolution of species within the genus Claviceps are the result of varying mechanisms driving genome evolution and host range expansion.</title>
        <authorList>
            <person name="Wyka S.A."/>
            <person name="Mondo S.J."/>
            <person name="Liu M."/>
            <person name="Dettman J."/>
            <person name="Nalam V."/>
            <person name="Broders K.D."/>
        </authorList>
    </citation>
    <scope>NUCLEOTIDE SEQUENCE</scope>
    <source>
        <strain evidence="1">CCC 489</strain>
    </source>
</reference>
<name>A0A8K0J0W8_9HYPO</name>
<keyword evidence="2" id="KW-1185">Reference proteome</keyword>
<dbReference type="AlphaFoldDB" id="A0A8K0J0W8"/>
<evidence type="ECO:0000313" key="1">
    <source>
        <dbReference type="EMBL" id="KAG5915136.1"/>
    </source>
</evidence>
<accession>A0A8K0J0W8</accession>
<gene>
    <name evidence="1" type="ORF">E4U42_000139</name>
</gene>
<dbReference type="EMBL" id="SRPY01001020">
    <property type="protein sequence ID" value="KAG5915136.1"/>
    <property type="molecule type" value="Genomic_DNA"/>
</dbReference>
<protein>
    <submittedName>
        <fullName evidence="1">Uncharacterized protein</fullName>
    </submittedName>
</protein>
<proteinExistence type="predicted"/>
<feature type="non-terminal residue" evidence="1">
    <location>
        <position position="1"/>
    </location>
</feature>
<organism evidence="1 2">
    <name type="scientific">Claviceps africana</name>
    <dbReference type="NCBI Taxonomy" id="83212"/>
    <lineage>
        <taxon>Eukaryota</taxon>
        <taxon>Fungi</taxon>
        <taxon>Dikarya</taxon>
        <taxon>Ascomycota</taxon>
        <taxon>Pezizomycotina</taxon>
        <taxon>Sordariomycetes</taxon>
        <taxon>Hypocreomycetidae</taxon>
        <taxon>Hypocreales</taxon>
        <taxon>Clavicipitaceae</taxon>
        <taxon>Claviceps</taxon>
    </lineage>
</organism>
<dbReference type="Proteomes" id="UP000811619">
    <property type="component" value="Unassembled WGS sequence"/>
</dbReference>
<sequence>AQIHNSLSFGQQFTKLGCCAARGGRSRRRCVRRRHGKEIRDITRKKMDEYCAVAEKGRQRLFVIPLCLL</sequence>
<comment type="caution">
    <text evidence="1">The sequence shown here is derived from an EMBL/GenBank/DDBJ whole genome shotgun (WGS) entry which is preliminary data.</text>
</comment>
<evidence type="ECO:0000313" key="2">
    <source>
        <dbReference type="Proteomes" id="UP000811619"/>
    </source>
</evidence>
<feature type="non-terminal residue" evidence="1">
    <location>
        <position position="69"/>
    </location>
</feature>